<dbReference type="Gene3D" id="3.40.50.12780">
    <property type="entry name" value="N-terminal domain of ligase-like"/>
    <property type="match status" value="1"/>
</dbReference>
<sequence length="449" mass="51601">MSITRTAAKQILSYFPFRYVNVGREFHQWLHKFEQMQSMSYEQIREAQLQSLKDIVMLAYEHTVFYNRLYNEYGFHPSMLKDFSDVERIPVIHKEDVRAHGKEMVVSKYSPDKLKKLGTSGTTGTSLTLYSNRAVEQREWAAICFQWANVGYKPGEGRVEFRGALPSGKTYILDKYSRTLKINTTGITERNIREIVNVILSSGYEYLYGFPSALAMFTKFLVDHQLTALYQPKGILLACEMVHDYQIYLISSVFSKSKIFAHYGQTEKVALGGWMDDSRSYYFLPLYSYVEQNPDTSAIMGTSLLNDVMPLIRYELTDAAARFDQQPMPGMEHLFPVIRSIDGRMGEIMYKPNGDMLPSPLIAIALRGTTTFSACKLIQHRYDLIEIMVESTQPEVMVREEIKMVVEKLEKLFTIGMNFKISIVPHITRTETGKFKNVEVLVGKEPVIV</sequence>
<organism evidence="1 2">
    <name type="scientific">Paenibacillus dendrobii</name>
    <dbReference type="NCBI Taxonomy" id="2691084"/>
    <lineage>
        <taxon>Bacteria</taxon>
        <taxon>Bacillati</taxon>
        <taxon>Bacillota</taxon>
        <taxon>Bacilli</taxon>
        <taxon>Bacillales</taxon>
        <taxon>Paenibacillaceae</taxon>
        <taxon>Paenibacillus</taxon>
    </lineage>
</organism>
<evidence type="ECO:0008006" key="3">
    <source>
        <dbReference type="Google" id="ProtNLM"/>
    </source>
</evidence>
<reference evidence="1 2" key="1">
    <citation type="submission" date="2019-12" db="EMBL/GenBank/DDBJ databases">
        <title>Paenibacillus sp. nov., an endophytic bacterium isolated from the stem of Dendrobium.</title>
        <authorList>
            <person name="Zhao R."/>
        </authorList>
    </citation>
    <scope>NUCLEOTIDE SEQUENCE [LARGE SCALE GENOMIC DNA]</scope>
    <source>
        <strain evidence="1 2">HJL G12</strain>
    </source>
</reference>
<evidence type="ECO:0000313" key="1">
    <source>
        <dbReference type="EMBL" id="MWV43695.1"/>
    </source>
</evidence>
<keyword evidence="2" id="KW-1185">Reference proteome</keyword>
<accession>A0A7X3IJD9</accession>
<proteinExistence type="predicted"/>
<dbReference type="EMBL" id="WUBI01000001">
    <property type="protein sequence ID" value="MWV43695.1"/>
    <property type="molecule type" value="Genomic_DNA"/>
</dbReference>
<name>A0A7X3IJD9_9BACL</name>
<comment type="caution">
    <text evidence="1">The sequence shown here is derived from an EMBL/GenBank/DDBJ whole genome shotgun (WGS) entry which is preliminary data.</text>
</comment>
<dbReference type="InterPro" id="IPR042099">
    <property type="entry name" value="ANL_N_sf"/>
</dbReference>
<dbReference type="PANTHER" id="PTHR36932:SF1">
    <property type="entry name" value="CAPSULAR POLYSACCHARIDE BIOSYNTHESIS PROTEIN"/>
    <property type="match status" value="1"/>
</dbReference>
<protein>
    <recommendedName>
        <fullName evidence="3">Phenylacetate--CoA ligase family protein</fullName>
    </recommendedName>
</protein>
<dbReference type="AlphaFoldDB" id="A0A7X3IJD9"/>
<dbReference type="PANTHER" id="PTHR36932">
    <property type="entry name" value="CAPSULAR POLYSACCHARIDE BIOSYNTHESIS PROTEIN"/>
    <property type="match status" value="1"/>
</dbReference>
<evidence type="ECO:0000313" key="2">
    <source>
        <dbReference type="Proteomes" id="UP000460318"/>
    </source>
</evidence>
<dbReference type="InterPro" id="IPR053158">
    <property type="entry name" value="CapK_Type1_Caps_Biosynth"/>
</dbReference>
<gene>
    <name evidence="1" type="ORF">GRF59_08600</name>
</gene>
<dbReference type="RefSeq" id="WP_160497171.1">
    <property type="nucleotide sequence ID" value="NZ_WUBI01000001.1"/>
</dbReference>
<dbReference type="Proteomes" id="UP000460318">
    <property type="component" value="Unassembled WGS sequence"/>
</dbReference>